<dbReference type="InterPro" id="IPR036249">
    <property type="entry name" value="Thioredoxin-like_sf"/>
</dbReference>
<accession>A0A840F9H9</accession>
<proteinExistence type="predicted"/>
<evidence type="ECO:0000313" key="7">
    <source>
        <dbReference type="Proteomes" id="UP000529795"/>
    </source>
</evidence>
<dbReference type="GO" id="GO:0015036">
    <property type="term" value="F:disulfide oxidoreductase activity"/>
    <property type="evidence" value="ECO:0007669"/>
    <property type="project" value="UniProtKB-ARBA"/>
</dbReference>
<evidence type="ECO:0000313" key="6">
    <source>
        <dbReference type="EMBL" id="MBB4154630.1"/>
    </source>
</evidence>
<comment type="caution">
    <text evidence="6">The sequence shown here is derived from an EMBL/GenBank/DDBJ whole genome shotgun (WGS) entry which is preliminary data.</text>
</comment>
<keyword evidence="6" id="KW-0413">Isomerase</keyword>
<reference evidence="6 7" key="1">
    <citation type="submission" date="2020-08" db="EMBL/GenBank/DDBJ databases">
        <title>Genomic Encyclopedia of Type Strains, Phase IV (KMG-IV): sequencing the most valuable type-strain genomes for metagenomic binning, comparative biology and taxonomic classification.</title>
        <authorList>
            <person name="Goeker M."/>
        </authorList>
    </citation>
    <scope>NUCLEOTIDE SEQUENCE [LARGE SCALE GENOMIC DNA]</scope>
    <source>
        <strain evidence="6 7">YC6723</strain>
    </source>
</reference>
<feature type="domain" description="Thioredoxin" evidence="5">
    <location>
        <begin position="41"/>
        <end position="227"/>
    </location>
</feature>
<evidence type="ECO:0000259" key="5">
    <source>
        <dbReference type="PROSITE" id="PS51352"/>
    </source>
</evidence>
<dbReference type="InterPro" id="IPR001853">
    <property type="entry name" value="DSBA-like_thioredoxin_dom"/>
</dbReference>
<dbReference type="EMBL" id="JACIEV010000007">
    <property type="protein sequence ID" value="MBB4154630.1"/>
    <property type="molecule type" value="Genomic_DNA"/>
</dbReference>
<dbReference type="Proteomes" id="UP000529795">
    <property type="component" value="Unassembled WGS sequence"/>
</dbReference>
<dbReference type="InterPro" id="IPR041205">
    <property type="entry name" value="ScsC_N"/>
</dbReference>
<evidence type="ECO:0000256" key="3">
    <source>
        <dbReference type="ARBA" id="ARBA00023157"/>
    </source>
</evidence>
<evidence type="ECO:0000256" key="2">
    <source>
        <dbReference type="ARBA" id="ARBA00023002"/>
    </source>
</evidence>
<dbReference type="SUPFAM" id="SSF52833">
    <property type="entry name" value="Thioredoxin-like"/>
    <property type="match status" value="1"/>
</dbReference>
<dbReference type="PROSITE" id="PS51352">
    <property type="entry name" value="THIOREDOXIN_2"/>
    <property type="match status" value="1"/>
</dbReference>
<dbReference type="PANTHER" id="PTHR13887">
    <property type="entry name" value="GLUTATHIONE S-TRANSFERASE KAPPA"/>
    <property type="match status" value="1"/>
</dbReference>
<sequence length="228" mass="24126">MTRWLMPFAALAGSLVGGGTVYALGTRSSGEMVRTYLLAHPEVITEAMDQLRLRESGQAVAALRPMLEKPYASAIAGNPRGDVTVVEFFDYNCTYCRASLPTIARLIASDPKVRVVFRELPILAESSRTAARASMAAARQGKFTAFHDSLYAQGPVTDATIATAAKKAGVTLANLDERAADAEIGRNYALAGKLGLTGTPAWVIGNRVLSGAQPLDQLQAAIAEARAS</sequence>
<keyword evidence="2" id="KW-0560">Oxidoreductase</keyword>
<dbReference type="CDD" id="cd03023">
    <property type="entry name" value="DsbA_Com1_like"/>
    <property type="match status" value="1"/>
</dbReference>
<dbReference type="AlphaFoldDB" id="A0A840F9H9"/>
<name>A0A840F9H9_9SPHN</name>
<dbReference type="PANTHER" id="PTHR13887:SF14">
    <property type="entry name" value="DISULFIDE BOND FORMATION PROTEIN D"/>
    <property type="match status" value="1"/>
</dbReference>
<dbReference type="GO" id="GO:0016853">
    <property type="term" value="F:isomerase activity"/>
    <property type="evidence" value="ECO:0007669"/>
    <property type="project" value="UniProtKB-KW"/>
</dbReference>
<dbReference type="Pfam" id="PF01323">
    <property type="entry name" value="DSBA"/>
    <property type="match status" value="1"/>
</dbReference>
<dbReference type="Gene3D" id="3.40.30.10">
    <property type="entry name" value="Glutaredoxin"/>
    <property type="match status" value="1"/>
</dbReference>
<dbReference type="PROSITE" id="PS00194">
    <property type="entry name" value="THIOREDOXIN_1"/>
    <property type="match status" value="1"/>
</dbReference>
<evidence type="ECO:0000256" key="1">
    <source>
        <dbReference type="ARBA" id="ARBA00022729"/>
    </source>
</evidence>
<keyword evidence="7" id="KW-1185">Reference proteome</keyword>
<dbReference type="InterPro" id="IPR017937">
    <property type="entry name" value="Thioredoxin_CS"/>
</dbReference>
<gene>
    <name evidence="6" type="ORF">GGQ80_002546</name>
</gene>
<organism evidence="6 7">
    <name type="scientific">Sphingomonas jinjuensis</name>
    <dbReference type="NCBI Taxonomy" id="535907"/>
    <lineage>
        <taxon>Bacteria</taxon>
        <taxon>Pseudomonadati</taxon>
        <taxon>Pseudomonadota</taxon>
        <taxon>Alphaproteobacteria</taxon>
        <taxon>Sphingomonadales</taxon>
        <taxon>Sphingomonadaceae</taxon>
        <taxon>Sphingomonas</taxon>
    </lineage>
</organism>
<keyword evidence="1" id="KW-0732">Signal</keyword>
<dbReference type="InterPro" id="IPR013766">
    <property type="entry name" value="Thioredoxin_domain"/>
</dbReference>
<keyword evidence="3" id="KW-1015">Disulfide bond</keyword>
<dbReference type="RefSeq" id="WP_183985341.1">
    <property type="nucleotide sequence ID" value="NZ_JACIEV010000007.1"/>
</dbReference>
<evidence type="ECO:0000256" key="4">
    <source>
        <dbReference type="ARBA" id="ARBA00023284"/>
    </source>
</evidence>
<protein>
    <submittedName>
        <fullName evidence="6">Protein-disulfide isomerase</fullName>
    </submittedName>
</protein>
<dbReference type="Pfam" id="PF18312">
    <property type="entry name" value="ScsC_N"/>
    <property type="match status" value="1"/>
</dbReference>
<keyword evidence="4" id="KW-0676">Redox-active center</keyword>